<evidence type="ECO:0000259" key="11">
    <source>
        <dbReference type="PROSITE" id="PS50126"/>
    </source>
</evidence>
<keyword evidence="4 9" id="KW-0540">Nuclease</keyword>
<dbReference type="PANTHER" id="PTHR23355:SF9">
    <property type="entry name" value="DIS3-LIKE EXONUCLEASE 2"/>
    <property type="match status" value="1"/>
</dbReference>
<dbReference type="NCBIfam" id="TIGR00358">
    <property type="entry name" value="3_prime_RNase"/>
    <property type="match status" value="1"/>
</dbReference>
<keyword evidence="3 9" id="KW-0963">Cytoplasm</keyword>
<reference evidence="13" key="1">
    <citation type="submission" date="2017-09" db="EMBL/GenBank/DDBJ databases">
        <title>Bacterial strain isolated from the female urinary microbiota.</title>
        <authorList>
            <person name="Thomas-White K."/>
            <person name="Kumar N."/>
            <person name="Forster S."/>
            <person name="Putonti C."/>
            <person name="Lawley T."/>
            <person name="Wolfe A.J."/>
        </authorList>
    </citation>
    <scope>NUCLEOTIDE SEQUENCE [LARGE SCALE GENOMIC DNA]</scope>
    <source>
        <strain evidence="13">UMB0959</strain>
    </source>
</reference>
<dbReference type="PANTHER" id="PTHR23355">
    <property type="entry name" value="RIBONUCLEASE"/>
    <property type="match status" value="1"/>
</dbReference>
<dbReference type="Pfam" id="PF08206">
    <property type="entry name" value="OB_RNB"/>
    <property type="match status" value="1"/>
</dbReference>
<evidence type="ECO:0000256" key="3">
    <source>
        <dbReference type="ARBA" id="ARBA00022490"/>
    </source>
</evidence>
<comment type="catalytic activity">
    <reaction evidence="1 9">
        <text>Exonucleolytic cleavage in the 3'- to 5'-direction to yield nucleoside 5'-phosphates.</text>
        <dbReference type="EC" id="3.1.13.1"/>
    </reaction>
</comment>
<evidence type="ECO:0000256" key="9">
    <source>
        <dbReference type="HAMAP-Rule" id="MF_01895"/>
    </source>
</evidence>
<name>A0AAF0YIE5_9STAP</name>
<sequence length="763" mass="87292">MRDFKDEVLEIIDRDTYTPMTTEAFESELDIHDAEDFKALIKALVSLEESDIIRRTKKNKYVKVVTSKVVKGTLSMHKRGFAFLRPEEEGVDDVFIPPNEINGALDGDTVLCTVEESMRGENHEGRVVKIIEHNVTKLVGKYEGSKGFGFVVPDSLTYNTDIFIPSEQNLGAVSGHKVLVEITKFPKNNTDNPEGHITKILGHENDPGVDILSIVYSHGIDIDFSDDVLEQVENIPDHVLEEEKKGRVDLTKQMTITIDGEDAKDLDDAISVEKLSNGNYELTVSIADVSHYVKEGTPLDKEAYNRATSVYLVDRVIPMLPHKLSNGICSLNEGVERLAMTCQMEIDTNGTVVNHRIFESVIQSDKRTTYTAVNKILEENDEATKISHGEITDMIIHAGELAKILRRKRDKRGALDFDFNEAQIIVQRDGTPEDIVLRNRGKGEKLIEEFMLVSNETIAENFHWLDLPFIYRIHEDPKEDKLRQFFEILTSFGIFVKGKGNSVHPHALQEILDEVKDTPEDTVISMMMLRSMQQAKYSYQSLGHFGLSTEFYTHYTAPIRRYPDLMVHRLIRTYLIEKDTSPQTIQKFKEKLPEIASHSSERERRAVDAERDTNDLKKAEYMQQHIGERFEGVISGVMNFGMFVELPNTVEGLVHMNNLGDDYYNYNERMMALIGERTGKIFRMGDKVEIEVENVNIAERLIDFTVVGITPRKKVKEEQKDKQKPKYIDSNGRKKNKVRDQTKKPKGKKPFYKSAPKRNRKRK</sequence>
<dbReference type="InterPro" id="IPR012340">
    <property type="entry name" value="NA-bd_OB-fold"/>
</dbReference>
<dbReference type="InterPro" id="IPR040476">
    <property type="entry name" value="CSD2"/>
</dbReference>
<feature type="compositionally biased region" description="Basic and acidic residues" evidence="10">
    <location>
        <begin position="715"/>
        <end position="727"/>
    </location>
</feature>
<dbReference type="GO" id="GO:0003723">
    <property type="term" value="F:RNA binding"/>
    <property type="evidence" value="ECO:0007669"/>
    <property type="project" value="UniProtKB-UniRule"/>
</dbReference>
<dbReference type="GO" id="GO:0005829">
    <property type="term" value="C:cytosol"/>
    <property type="evidence" value="ECO:0007669"/>
    <property type="project" value="TreeGrafter"/>
</dbReference>
<evidence type="ECO:0000313" key="13">
    <source>
        <dbReference type="Proteomes" id="UP000243626"/>
    </source>
</evidence>
<dbReference type="CDD" id="cd04471">
    <property type="entry name" value="S1_RNase_R"/>
    <property type="match status" value="1"/>
</dbReference>
<dbReference type="EMBL" id="CP136964">
    <property type="protein sequence ID" value="WOS96015.1"/>
    <property type="molecule type" value="Genomic_DNA"/>
</dbReference>
<dbReference type="Proteomes" id="UP000243626">
    <property type="component" value="Chromosome"/>
</dbReference>
<evidence type="ECO:0000256" key="2">
    <source>
        <dbReference type="ARBA" id="ARBA00004496"/>
    </source>
</evidence>
<dbReference type="GO" id="GO:0006402">
    <property type="term" value="P:mRNA catabolic process"/>
    <property type="evidence" value="ECO:0007669"/>
    <property type="project" value="TreeGrafter"/>
</dbReference>
<dbReference type="Pfam" id="PF00575">
    <property type="entry name" value="S1"/>
    <property type="match status" value="1"/>
</dbReference>
<dbReference type="NCBIfam" id="TIGR02063">
    <property type="entry name" value="RNase_R"/>
    <property type="match status" value="1"/>
</dbReference>
<protein>
    <recommendedName>
        <fullName evidence="9">Ribonuclease R</fullName>
        <shortName evidence="9">RNase R</shortName>
        <ecNumber evidence="9">3.1.13.1</ecNumber>
    </recommendedName>
</protein>
<dbReference type="SUPFAM" id="SSF50249">
    <property type="entry name" value="Nucleic acid-binding proteins"/>
    <property type="match status" value="4"/>
</dbReference>
<feature type="compositionally biased region" description="Basic residues" evidence="10">
    <location>
        <begin position="744"/>
        <end position="763"/>
    </location>
</feature>
<comment type="subcellular location">
    <subcellularLocation>
        <location evidence="2 9">Cytoplasm</location>
    </subcellularLocation>
</comment>
<evidence type="ECO:0000256" key="7">
    <source>
        <dbReference type="ARBA" id="ARBA00022884"/>
    </source>
</evidence>
<dbReference type="InterPro" id="IPR050180">
    <property type="entry name" value="RNR_Ribonuclease"/>
</dbReference>
<dbReference type="SMART" id="SM00316">
    <property type="entry name" value="S1"/>
    <property type="match status" value="1"/>
</dbReference>
<keyword evidence="5 9" id="KW-0378">Hydrolase</keyword>
<keyword evidence="7 9" id="KW-0694">RNA-binding</keyword>
<dbReference type="Gene3D" id="2.40.50.140">
    <property type="entry name" value="Nucleic acid-binding proteins"/>
    <property type="match status" value="3"/>
</dbReference>
<dbReference type="HAMAP" id="MF_01895">
    <property type="entry name" value="RNase_R"/>
    <property type="match status" value="1"/>
</dbReference>
<comment type="similarity">
    <text evidence="9">Belongs to the RNR ribonuclease family. RNase R subfamily.</text>
</comment>
<evidence type="ECO:0000256" key="4">
    <source>
        <dbReference type="ARBA" id="ARBA00022722"/>
    </source>
</evidence>
<evidence type="ECO:0000256" key="6">
    <source>
        <dbReference type="ARBA" id="ARBA00022839"/>
    </source>
</evidence>
<dbReference type="SMART" id="SM00357">
    <property type="entry name" value="CSP"/>
    <property type="match status" value="2"/>
</dbReference>
<evidence type="ECO:0000256" key="8">
    <source>
        <dbReference type="ARBA" id="ARBA00025604"/>
    </source>
</evidence>
<dbReference type="RefSeq" id="WP_102167710.1">
    <property type="nucleotide sequence ID" value="NZ_CP136964.1"/>
</dbReference>
<dbReference type="InterPro" id="IPR004476">
    <property type="entry name" value="RNase_II/RNase_R"/>
</dbReference>
<dbReference type="SMART" id="SM00955">
    <property type="entry name" value="RNB"/>
    <property type="match status" value="1"/>
</dbReference>
<keyword evidence="6 9" id="KW-0269">Exonuclease</keyword>
<dbReference type="InterPro" id="IPR011805">
    <property type="entry name" value="RNase_R"/>
</dbReference>
<dbReference type="KEGG" id="nmy:CJ229_007995"/>
<reference evidence="12 13" key="2">
    <citation type="submission" date="2023-10" db="EMBL/GenBank/DDBJ databases">
        <authorList>
            <person name="Choi B."/>
        </authorList>
    </citation>
    <scope>NUCLEOTIDE SEQUENCE [LARGE SCALE GENOMIC DNA]</scope>
    <source>
        <strain evidence="12 13">UMB0959</strain>
    </source>
</reference>
<accession>A0AAF0YIE5</accession>
<evidence type="ECO:0000256" key="5">
    <source>
        <dbReference type="ARBA" id="ARBA00022801"/>
    </source>
</evidence>
<dbReference type="InterPro" id="IPR011129">
    <property type="entry name" value="CSD"/>
</dbReference>
<evidence type="ECO:0000256" key="10">
    <source>
        <dbReference type="SAM" id="MobiDB-lite"/>
    </source>
</evidence>
<dbReference type="AlphaFoldDB" id="A0AAF0YIE5"/>
<dbReference type="FunFam" id="2.40.50.140:FF:000273">
    <property type="entry name" value="Ribonuclease R"/>
    <property type="match status" value="1"/>
</dbReference>
<comment type="function">
    <text evidence="8">Binds mRNA; thus facilitating recognition of the initiation point. It is needed to translate mRNA with a short Shine-Dalgarno (SD) purine-rich sequence.</text>
</comment>
<evidence type="ECO:0000256" key="1">
    <source>
        <dbReference type="ARBA" id="ARBA00001849"/>
    </source>
</evidence>
<dbReference type="Pfam" id="PF00773">
    <property type="entry name" value="RNB"/>
    <property type="match status" value="1"/>
</dbReference>
<gene>
    <name evidence="9 12" type="primary">rnr</name>
    <name evidence="12" type="ORF">CJ229_007995</name>
</gene>
<keyword evidence="13" id="KW-1185">Reference proteome</keyword>
<dbReference type="InterPro" id="IPR003029">
    <property type="entry name" value="S1_domain"/>
</dbReference>
<proteinExistence type="inferred from homology"/>
<feature type="region of interest" description="Disordered" evidence="10">
    <location>
        <begin position="714"/>
        <end position="763"/>
    </location>
</feature>
<comment type="function">
    <text evidence="9">3'-5' exoribonuclease that releases 5'-nucleoside monophosphates and is involved in maturation of structured RNAs.</text>
</comment>
<organism evidence="12 13">
    <name type="scientific">Nosocomiicoccus massiliensis</name>
    <dbReference type="NCBI Taxonomy" id="1232430"/>
    <lineage>
        <taxon>Bacteria</taxon>
        <taxon>Bacillati</taxon>
        <taxon>Bacillota</taxon>
        <taxon>Bacilli</taxon>
        <taxon>Bacillales</taxon>
        <taxon>Staphylococcaceae</taxon>
        <taxon>Nosocomiicoccus</taxon>
    </lineage>
</organism>
<feature type="domain" description="S1 motif" evidence="11">
    <location>
        <begin position="627"/>
        <end position="707"/>
    </location>
</feature>
<evidence type="ECO:0000313" key="12">
    <source>
        <dbReference type="EMBL" id="WOS96015.1"/>
    </source>
</evidence>
<dbReference type="GO" id="GO:0008859">
    <property type="term" value="F:exoribonuclease II activity"/>
    <property type="evidence" value="ECO:0007669"/>
    <property type="project" value="UniProtKB-UniRule"/>
</dbReference>
<dbReference type="EC" id="3.1.13.1" evidence="9"/>
<dbReference type="Pfam" id="PF17876">
    <property type="entry name" value="CSD2"/>
    <property type="match status" value="1"/>
</dbReference>
<dbReference type="InterPro" id="IPR013223">
    <property type="entry name" value="RNase_B_OB_dom"/>
</dbReference>
<dbReference type="PROSITE" id="PS50126">
    <property type="entry name" value="S1"/>
    <property type="match status" value="1"/>
</dbReference>
<dbReference type="InterPro" id="IPR001900">
    <property type="entry name" value="RNase_II/R"/>
</dbReference>